<feature type="region of interest" description="Disordered" evidence="5">
    <location>
        <begin position="24"/>
        <end position="57"/>
    </location>
</feature>
<comment type="caution">
    <text evidence="7">The sequence shown here is derived from an EMBL/GenBank/DDBJ whole genome shotgun (WGS) entry which is preliminary data.</text>
</comment>
<keyword evidence="1" id="KW-0479">Metal-binding</keyword>
<evidence type="ECO:0000256" key="4">
    <source>
        <dbReference type="PROSITE-ProRule" id="PRU00325"/>
    </source>
</evidence>
<evidence type="ECO:0000313" key="7">
    <source>
        <dbReference type="EMBL" id="KAD7478078.1"/>
    </source>
</evidence>
<evidence type="ECO:0000256" key="3">
    <source>
        <dbReference type="ARBA" id="ARBA00022833"/>
    </source>
</evidence>
<feature type="region of interest" description="Disordered" evidence="5">
    <location>
        <begin position="463"/>
        <end position="541"/>
    </location>
</feature>
<sequence>MAAPGGWWSKRQIEYGVHVNAEMVEQHNVIEEETEEDEGDQSDGDRSDGSDKGEDPDYIVAEDNWLYNIAVDMDMNDYRENVDSDGEYSDEDIIQEDGIDHEDMDLVEDPIKRQRWKKRANIDDKCPFFLGQKISKKSTMNDLVKQYALESRRQLYITKNDHLRFRVVCMGTSPKFTTSQQSTKFQKGKSNEEVGEKSSGGQNVLPNKSKIIKRLTKPTCPFAIHISRKTTEDAWQVKTIMGDHECLQTRDVELYTMSYIAKEIEPTLRINPDQTLIALQDELQKKHQIHISIQKIFRAKMIATKRIMGDYKEQYEKLRDYCEELKISNPEYLTKRIVNVKKIIAKSQGPLTPGATAVFNAIKNEASQYNVLVTGSSKYQVKGPRDTQCVVDVEQKTCSCRKWQLTGMPCSHVVAVIWDMSGNDMEVGLPENWVSEIYWLEHWKSVYEHTINPILSKTEWPKSACPTSLTPPQHHTQIGRPKKKRKKSAEEIHEERSSAKKLSRKGSAGTCSKCNNPGHNSRTCKGQGGPTKPTMQLMNFM</sequence>
<feature type="compositionally biased region" description="Basic and acidic residues" evidence="5">
    <location>
        <begin position="43"/>
        <end position="55"/>
    </location>
</feature>
<feature type="region of interest" description="Disordered" evidence="5">
    <location>
        <begin position="177"/>
        <end position="208"/>
    </location>
</feature>
<evidence type="ECO:0000313" key="8">
    <source>
        <dbReference type="Proteomes" id="UP000326396"/>
    </source>
</evidence>
<dbReference type="OrthoDB" id="1939383at2759"/>
<dbReference type="PANTHER" id="PTHR31973">
    <property type="entry name" value="POLYPROTEIN, PUTATIVE-RELATED"/>
    <property type="match status" value="1"/>
</dbReference>
<keyword evidence="8" id="KW-1185">Reference proteome</keyword>
<dbReference type="GO" id="GO:0008270">
    <property type="term" value="F:zinc ion binding"/>
    <property type="evidence" value="ECO:0007669"/>
    <property type="project" value="UniProtKB-KW"/>
</dbReference>
<dbReference type="SMART" id="SM00575">
    <property type="entry name" value="ZnF_PMZ"/>
    <property type="match status" value="1"/>
</dbReference>
<feature type="compositionally biased region" description="Acidic residues" evidence="5">
    <location>
        <begin position="31"/>
        <end position="42"/>
    </location>
</feature>
<dbReference type="InterPro" id="IPR006564">
    <property type="entry name" value="Znf_PMZ"/>
</dbReference>
<dbReference type="Pfam" id="PF04434">
    <property type="entry name" value="SWIM"/>
    <property type="match status" value="1"/>
</dbReference>
<keyword evidence="2 4" id="KW-0863">Zinc-finger</keyword>
<proteinExistence type="predicted"/>
<feature type="compositionally biased region" description="Polar residues" evidence="5">
    <location>
        <begin position="509"/>
        <end position="524"/>
    </location>
</feature>
<dbReference type="AlphaFoldDB" id="A0A5N6Q2M5"/>
<dbReference type="EMBL" id="SZYD01000001">
    <property type="protein sequence ID" value="KAD7478078.1"/>
    <property type="molecule type" value="Genomic_DNA"/>
</dbReference>
<evidence type="ECO:0000256" key="5">
    <source>
        <dbReference type="SAM" id="MobiDB-lite"/>
    </source>
</evidence>
<evidence type="ECO:0000256" key="2">
    <source>
        <dbReference type="ARBA" id="ARBA00022771"/>
    </source>
</evidence>
<dbReference type="InterPro" id="IPR007527">
    <property type="entry name" value="Znf_SWIM"/>
</dbReference>
<feature type="domain" description="SWIM-type" evidence="6">
    <location>
        <begin position="379"/>
        <end position="421"/>
    </location>
</feature>
<gene>
    <name evidence="7" type="ORF">E3N88_01214</name>
</gene>
<dbReference type="Proteomes" id="UP000326396">
    <property type="component" value="Linkage Group LG1"/>
</dbReference>
<feature type="compositionally biased region" description="Polar residues" evidence="5">
    <location>
        <begin position="465"/>
        <end position="476"/>
    </location>
</feature>
<evidence type="ECO:0000259" key="6">
    <source>
        <dbReference type="PROSITE" id="PS50966"/>
    </source>
</evidence>
<dbReference type="PANTHER" id="PTHR31973:SF190">
    <property type="entry name" value="MULE TRANSPOSASE DOMAIN-CONTAINING PROTEIN"/>
    <property type="match status" value="1"/>
</dbReference>
<keyword evidence="3" id="KW-0862">Zinc</keyword>
<accession>A0A5N6Q2M5</accession>
<organism evidence="7 8">
    <name type="scientific">Mikania micrantha</name>
    <name type="common">bitter vine</name>
    <dbReference type="NCBI Taxonomy" id="192012"/>
    <lineage>
        <taxon>Eukaryota</taxon>
        <taxon>Viridiplantae</taxon>
        <taxon>Streptophyta</taxon>
        <taxon>Embryophyta</taxon>
        <taxon>Tracheophyta</taxon>
        <taxon>Spermatophyta</taxon>
        <taxon>Magnoliopsida</taxon>
        <taxon>eudicotyledons</taxon>
        <taxon>Gunneridae</taxon>
        <taxon>Pentapetalae</taxon>
        <taxon>asterids</taxon>
        <taxon>campanulids</taxon>
        <taxon>Asterales</taxon>
        <taxon>Asteraceae</taxon>
        <taxon>Asteroideae</taxon>
        <taxon>Heliantheae alliance</taxon>
        <taxon>Eupatorieae</taxon>
        <taxon>Mikania</taxon>
    </lineage>
</organism>
<protein>
    <recommendedName>
        <fullName evidence="6">SWIM-type domain-containing protein</fullName>
    </recommendedName>
</protein>
<feature type="compositionally biased region" description="Basic and acidic residues" evidence="5">
    <location>
        <begin position="488"/>
        <end position="498"/>
    </location>
</feature>
<evidence type="ECO:0000256" key="1">
    <source>
        <dbReference type="ARBA" id="ARBA00022723"/>
    </source>
</evidence>
<name>A0A5N6Q2M5_9ASTR</name>
<dbReference type="PROSITE" id="PS50966">
    <property type="entry name" value="ZF_SWIM"/>
    <property type="match status" value="1"/>
</dbReference>
<reference evidence="7 8" key="1">
    <citation type="submission" date="2019-05" db="EMBL/GenBank/DDBJ databases">
        <title>Mikania micrantha, genome provides insights into the molecular mechanism of rapid growth.</title>
        <authorList>
            <person name="Liu B."/>
        </authorList>
    </citation>
    <scope>NUCLEOTIDE SEQUENCE [LARGE SCALE GENOMIC DNA]</scope>
    <source>
        <strain evidence="7">NLD-2019</strain>
        <tissue evidence="7">Leaf</tissue>
    </source>
</reference>